<dbReference type="EMBL" id="BGPR01000381">
    <property type="protein sequence ID" value="GBM16901.1"/>
    <property type="molecule type" value="Genomic_DNA"/>
</dbReference>
<dbReference type="Proteomes" id="UP000499080">
    <property type="component" value="Unassembled WGS sequence"/>
</dbReference>
<name>A0A4Y2DJL0_ARAVE</name>
<sequence length="108" mass="12586">MFFGTSPLLLLAGSVSSKYSPNILSYRVHHAMLHLYPAFARSFMDDEGTIHCVMPPSTVEQWFREHDSETQHRSWRWQSESEPCRELFRNVGRAHPMAIFCAITFRDP</sequence>
<keyword evidence="2" id="KW-1185">Reference proteome</keyword>
<protein>
    <submittedName>
        <fullName evidence="1">Uncharacterized protein</fullName>
    </submittedName>
</protein>
<proteinExistence type="predicted"/>
<comment type="caution">
    <text evidence="1">The sequence shown here is derived from an EMBL/GenBank/DDBJ whole genome shotgun (WGS) entry which is preliminary data.</text>
</comment>
<organism evidence="1 2">
    <name type="scientific">Araneus ventricosus</name>
    <name type="common">Orbweaver spider</name>
    <name type="synonym">Epeira ventricosa</name>
    <dbReference type="NCBI Taxonomy" id="182803"/>
    <lineage>
        <taxon>Eukaryota</taxon>
        <taxon>Metazoa</taxon>
        <taxon>Ecdysozoa</taxon>
        <taxon>Arthropoda</taxon>
        <taxon>Chelicerata</taxon>
        <taxon>Arachnida</taxon>
        <taxon>Araneae</taxon>
        <taxon>Araneomorphae</taxon>
        <taxon>Entelegynae</taxon>
        <taxon>Araneoidea</taxon>
        <taxon>Araneidae</taxon>
        <taxon>Araneus</taxon>
    </lineage>
</organism>
<dbReference type="AlphaFoldDB" id="A0A4Y2DJL0"/>
<accession>A0A4Y2DJL0</accession>
<evidence type="ECO:0000313" key="1">
    <source>
        <dbReference type="EMBL" id="GBM16901.1"/>
    </source>
</evidence>
<evidence type="ECO:0000313" key="2">
    <source>
        <dbReference type="Proteomes" id="UP000499080"/>
    </source>
</evidence>
<gene>
    <name evidence="1" type="ORF">AVEN_267298_1</name>
</gene>
<reference evidence="1 2" key="1">
    <citation type="journal article" date="2019" name="Sci. Rep.">
        <title>Orb-weaving spider Araneus ventricosus genome elucidates the spidroin gene catalogue.</title>
        <authorList>
            <person name="Kono N."/>
            <person name="Nakamura H."/>
            <person name="Ohtoshi R."/>
            <person name="Moran D.A.P."/>
            <person name="Shinohara A."/>
            <person name="Yoshida Y."/>
            <person name="Fujiwara M."/>
            <person name="Mori M."/>
            <person name="Tomita M."/>
            <person name="Arakawa K."/>
        </authorList>
    </citation>
    <scope>NUCLEOTIDE SEQUENCE [LARGE SCALE GENOMIC DNA]</scope>
</reference>